<dbReference type="STRING" id="1077348.A0A2G8SC41"/>
<reference evidence="3 4" key="1">
    <citation type="journal article" date="2015" name="Sci. Rep.">
        <title>Chromosome-level genome map provides insights into diverse defense mechanisms in the medicinal fungus Ganoderma sinense.</title>
        <authorList>
            <person name="Zhu Y."/>
            <person name="Xu J."/>
            <person name="Sun C."/>
            <person name="Zhou S."/>
            <person name="Xu H."/>
            <person name="Nelson D.R."/>
            <person name="Qian J."/>
            <person name="Song J."/>
            <person name="Luo H."/>
            <person name="Xiang L."/>
            <person name="Li Y."/>
            <person name="Xu Z."/>
            <person name="Ji A."/>
            <person name="Wang L."/>
            <person name="Lu S."/>
            <person name="Hayward A."/>
            <person name="Sun W."/>
            <person name="Li X."/>
            <person name="Schwartz D.C."/>
            <person name="Wang Y."/>
            <person name="Chen S."/>
        </authorList>
    </citation>
    <scope>NUCLEOTIDE SEQUENCE [LARGE SCALE GENOMIC DNA]</scope>
    <source>
        <strain evidence="3 4">ZZ0214-1</strain>
    </source>
</reference>
<comment type="caution">
    <text evidence="3">The sequence shown here is derived from an EMBL/GenBank/DDBJ whole genome shotgun (WGS) entry which is preliminary data.</text>
</comment>
<feature type="signal peptide" evidence="2">
    <location>
        <begin position="1"/>
        <end position="25"/>
    </location>
</feature>
<feature type="region of interest" description="Disordered" evidence="1">
    <location>
        <begin position="173"/>
        <end position="221"/>
    </location>
</feature>
<evidence type="ECO:0000313" key="4">
    <source>
        <dbReference type="Proteomes" id="UP000230002"/>
    </source>
</evidence>
<sequence length="311" mass="30721">MRLSSTSSSLILATLAVSSSSIALAAPTEPGALDESMAHSPSELQIIAMSGRSEQVASGLDPAPTSESDPIPAVMVEEMLARRGLTDILAVLGGVPIVGPVLVKLLGSLVNSLGLSLDAIQNNAVDAQSTPSLTPDQIRAVANVISGAHNNMQAIMAQQGGLNARGQIAEWDAVSSSPPAPSSSSNTSSATPSSTSSTPASSGNATSNAGSTAPAAPVTLPVPPNSPVPSAVTPPKVIKSPAFFAFASRMIPPVFIKAGQNDVEVSMSGGPAMTLTGNSSSTVTPAGGEATTLASATAVNSTSTSTSTAAP</sequence>
<keyword evidence="2" id="KW-0732">Signal</keyword>
<accession>A0A2G8SC41</accession>
<dbReference type="OrthoDB" id="10623902at2759"/>
<keyword evidence="4" id="KW-1185">Reference proteome</keyword>
<dbReference type="EMBL" id="AYKW01000012">
    <property type="protein sequence ID" value="PIL31335.1"/>
    <property type="molecule type" value="Genomic_DNA"/>
</dbReference>
<evidence type="ECO:0000256" key="2">
    <source>
        <dbReference type="SAM" id="SignalP"/>
    </source>
</evidence>
<feature type="compositionally biased region" description="Low complexity" evidence="1">
    <location>
        <begin position="182"/>
        <end position="219"/>
    </location>
</feature>
<evidence type="ECO:0000313" key="3">
    <source>
        <dbReference type="EMBL" id="PIL31335.1"/>
    </source>
</evidence>
<dbReference type="AlphaFoldDB" id="A0A2G8SC41"/>
<gene>
    <name evidence="3" type="ORF">GSI_06033</name>
</gene>
<proteinExistence type="predicted"/>
<organism evidence="3 4">
    <name type="scientific">Ganoderma sinense ZZ0214-1</name>
    <dbReference type="NCBI Taxonomy" id="1077348"/>
    <lineage>
        <taxon>Eukaryota</taxon>
        <taxon>Fungi</taxon>
        <taxon>Dikarya</taxon>
        <taxon>Basidiomycota</taxon>
        <taxon>Agaricomycotina</taxon>
        <taxon>Agaricomycetes</taxon>
        <taxon>Polyporales</taxon>
        <taxon>Polyporaceae</taxon>
        <taxon>Ganoderma</taxon>
    </lineage>
</organism>
<evidence type="ECO:0008006" key="5">
    <source>
        <dbReference type="Google" id="ProtNLM"/>
    </source>
</evidence>
<protein>
    <recommendedName>
        <fullName evidence="5">Transporter</fullName>
    </recommendedName>
</protein>
<dbReference type="Proteomes" id="UP000230002">
    <property type="component" value="Unassembled WGS sequence"/>
</dbReference>
<name>A0A2G8SC41_9APHY</name>
<feature type="chain" id="PRO_5013842839" description="Transporter" evidence="2">
    <location>
        <begin position="26"/>
        <end position="311"/>
    </location>
</feature>
<evidence type="ECO:0000256" key="1">
    <source>
        <dbReference type="SAM" id="MobiDB-lite"/>
    </source>
</evidence>